<proteinExistence type="predicted"/>
<feature type="compositionally biased region" description="Polar residues" evidence="1">
    <location>
        <begin position="4032"/>
        <end position="4055"/>
    </location>
</feature>
<evidence type="ECO:0000256" key="1">
    <source>
        <dbReference type="SAM" id="MobiDB-lite"/>
    </source>
</evidence>
<keyword evidence="3" id="KW-0696">RNA-directed RNA polymerase</keyword>
<evidence type="ECO:0000259" key="2">
    <source>
        <dbReference type="PROSITE" id="PS50525"/>
    </source>
</evidence>
<accession>A0A1L3KPP5</accession>
<feature type="domain" description="RdRp catalytic" evidence="2">
    <location>
        <begin position="2611"/>
        <end position="2815"/>
    </location>
</feature>
<dbReference type="GO" id="GO:0039694">
    <property type="term" value="P:viral RNA genome replication"/>
    <property type="evidence" value="ECO:0007669"/>
    <property type="project" value="InterPro"/>
</dbReference>
<dbReference type="EMBL" id="KX884826">
    <property type="protein sequence ID" value="APG79315.1"/>
    <property type="molecule type" value="Genomic_RNA"/>
</dbReference>
<keyword evidence="3" id="KW-0548">Nucleotidyltransferase</keyword>
<dbReference type="GO" id="GO:0003968">
    <property type="term" value="F:RNA-directed RNA polymerase activity"/>
    <property type="evidence" value="ECO:0007669"/>
    <property type="project" value="UniProtKB-KW"/>
</dbReference>
<reference evidence="3" key="1">
    <citation type="journal article" date="2016" name="Nature">
        <title>Redefining the invertebrate RNA virosphere.</title>
        <authorList>
            <person name="Shi M."/>
            <person name="Lin X.D."/>
            <person name="Tian J.H."/>
            <person name="Chen L.J."/>
            <person name="Chen X."/>
            <person name="Li C.X."/>
            <person name="Qin X.C."/>
            <person name="Li J."/>
            <person name="Cao J.P."/>
            <person name="Eden J.S."/>
            <person name="Buchmann J."/>
            <person name="Wang W."/>
            <person name="Xu J."/>
            <person name="Holmes E.C."/>
            <person name="Zhang Y.Z."/>
        </authorList>
    </citation>
    <scope>NUCLEOTIDE SEQUENCE</scope>
    <source>
        <strain evidence="3">SHWCII5333</strain>
    </source>
</reference>
<keyword evidence="3" id="KW-0808">Transferase</keyword>
<organism evidence="3">
    <name type="scientific">Shahe isopoda virus 4</name>
    <dbReference type="NCBI Taxonomy" id="1923424"/>
    <lineage>
        <taxon>Viruses</taxon>
        <taxon>Riboviria</taxon>
    </lineage>
</organism>
<protein>
    <submittedName>
        <fullName evidence="3">RNA-dependent RNA polymerase</fullName>
    </submittedName>
</protein>
<name>A0A1L3KPP5_9VIRU</name>
<sequence>MEKSDVRKIMVDDDEKVLMVSFYIVIAEGNVSGIVRIYYEDKYGALHAEMLSEEKRRALGNWQEIVDVLDFNGDLNVASLVTSKIIDRGANLKELFEELLKTHFEAMKNMFKREAASKDFKLFLDKKRLKEATTVFSENVILEALGSLDIRLMGDVESISDYLKKSRGNLEGFKVEIRDRVERELTNYVETMLTMACNKKFDTKYENAPLYNENEKKRFEIFRKATGQTYIYEKDINSVMNGEKLEMITNSFPNADDIVNRDFSSVSMNHLLNECKRMCKEVINSLPVKGIDGVDKMSEREILGLINSLPVKGIDGVDKMSEREILGLMNSLSFRLSSELVDKNNGLAFAIQLLEEKTKKGGNTIKQMHLGPVKIALEKCNNVYSKRAKRMYKEIVDLLKGNEGSDDRTAVEVLGRIKGLCTEALMSLIFNVNHYNDDNDKKIENMSKLSVMSSFVKSSAKNERLLITDIVKDTGDSEASRKRVEKVISNLREFGSEGVSFKLSDGFEMMSTSCFIEVGCRNRSKEKVEQDFETLSNCLKPEACFGAICFQRFRDLLRFCNRRDIVTLINQTCELFEMEEESLIKEEYNSLVAMYKSIGDLSESKLRAILREVWERDVFERTKEILGYTKISKTTYMNCAYISKANRDELIRKHNEMIMDDLGLTCEKQRGLILREKLRCEKTEMSREEIENKVIRDSKDVVRKLGVGYDGHEETIKIGNFDVNCEITKILSLCTGGKKRDVMRLRTMGLTGKNTYFMKNEGIFYEDSILILGGLSEKYKEEGLNRRDMRLKEFKKIGDLSFDSMKIRCREVKKGRKESAKNVLLELYSGKNRSNYTRTNCGKTIANMLVLNLCSEMSENDTKHLLCTYFLKRKKMNMRDVFRNIVDVAESVIVRSHRERESVLKFTRKEVYSIQSFCQGVKDLNELTESYTLDCMRKERRDIFYSAFWINHFILTESGLKKEEALQMIRDRGLIKRILMNCREIKKHLLVNQSSDEGKVGKEASEKKKALRDKVSDLFDMGEWRVSEVDATEARLMIESIRETNKNSMLLSMWPTEDNIGQILNKCQKMIENVINEVFFGSTGDLGMVEKRINFRKAFYKMNQSLFLEIVSYDNSSGVEQLNPVWQDHLIELMTDMHFKESSGSPIRVFDYSEIENKAVEMLKKAVIIPTCIGEVRDLLEESGSSEMSHKIIECELPIAKGRYIISEVEKEAEDICRIRLIGKKDNEKKIRALLRESMTEEEKRNETGNEPVVDLFDFLYEDYDGDLDVFGDEEEEEMCKLALSLDSSEIGRGVCKDFKEFKKLMGKLPMYRKSVFLRALARRLVRHKSMNHTVKGCISGDIKGFNCTLVTKRLRKENHNYEFCVYNDEGVCIGPIIINEQKLNFLISGPAVLISNFLGNIDNCSLSQEDYVRKIRDQSDSLRSDIKKLIVRILNVVQRVNILLSYTDGYGVGCFLSTVLENKGKFQNFMLRALEDTLHNNLNGLRKMKGLGEKFANVNERVLSWFDGEDTTTSDDVGELNNLKDKRERLEKCEKDDLDVYMFISCVRNICKIFRLTEDLSKRGFSGPDIFSVLFPDVTFRLLMENNASTNEQMQKTRFLIMHKMGCAGAYKDFGKKLFTEGRKSSVTLARLLQLWSVCYGCLNNNYSYLCTQSDAVSTSNMKHLISETYYNQFYCKMLLSNVESIKEVTFKVLERVVDWKVKMRDVKCPGGESCYCDDSEKEDIERQTIVNCLMCLDVYKRVSMAEEMIYCLSQQNKFASGSPKLSNLLYTHYALSNEESIKSTLKKSDMIDLNDLISMSKSTGMVEEIERSVNLSEFYKAAFWKKISSLRGVIVDKAGFSSNKSERRNLEIIKRNIDRFLETKRCKEEQEVMKIERELVDSLKKRVDRELEGLSEDDDVFKGSVFGRLSKVVFSIKKDLSSVQKRAGFRLNNVLTSVLSRVSGVRATFFKNSVSTRNLMIDRRQETDEEDDDEDHKFDQIVDFYIKNVKGIKNNITGKDVLFNNEESDTFKKQFPEGFAQFTNEETMAIIERAKKEINVTIERKPLAYSRKLKKDINLGFEDEFKRGLGKLFYSCRAMDLGMLRMLRGDHSLLKAEDIVTREDRKRWFSGNSYSLDTDDVKNVALGELVFSTFRKSLDDARAKRQVYFDETTDFDLCLCTREMSGSRTWPVFPDVKKKTVHVSKGEKEVLNLSNSEEQEHLIEVCLSFIDDNKTLIKLVDKRSSNDVCRARDIELLRRRIIEKNRACVVEVYFILKDEKQMTKVLEELGNSCSAEEREDTEIIHKNLMWLKSKLERGDEWFVDEIFLNVQCVKVLSKLFDKVMSIDQRVSKLSKEQRMKISRNLSVSRLEEGDISDSIVNEIVKEQREIIRQLIEVMNKNKGNTELFFFLGSYYCMRGLLRLQKLDSSTVPFALDIDFRAKEFFSSKEIVKCFSLICLYNKSAKEELHDLLFSSSITVSLGKDQKIDFSKTLIKKNFLYNFYEVQNKDEQNVKEGIKRKINFKTKNAKKSKGAYLIAKKVFGAKENMLTYNEMIKLISDKENLLKHQTTIAPKNQLGAARDLKVQTLDSCILQSSIEMISSDVFKSMKRNTITNKYCKSQFLSLVEKVQKDISKERNHYFMSKDGESWGPKMKGGHIIRGNSRILRELGFEELADVCDVISEVWDNRETEISGVVVDGYMRTMINKRLDLEMGLDALLDKMFSKEDDLNRYLFTELYKGRKVVTLPIHMGQGLLQSTSTGIQAVISNFLDKALKKIDRSCSKIEMIAGSDDSALTVTMDSDGNLKRLVDIIQVVTSSLNVNDSCKSSISKKVLEFHSVFVCDGEQIPAKEKFNSSILFVGKDSSLKGFFESTYNLLRQLISNSGDLTDVFSTMVGRVSSILGTFNTKQKRLLLECLSGPISWGGLPPFEIINYAVMRKEDFTADTRLMCCLKKLEKNESLRRVEKAVLVNSFLESKREYETGTIFLNKISKREDRKLEEVCEMEPIVEVDDDVRNFIDFAMKQNKVSNKRIDVLRMKQVLWSMKTSGSLRNEDNLNVLHQFHLNGSHDCVIIKYLPESIGSLIQKAKQGDPMTGRVMKYELCGIEDMLKAYETVYNERKEEIKESIRMMGLSKKSHCRRLLKLFETRISKENTMFSKMLYKVALFDRRSTNITNTALNTILWHVDKDTMRDLGIKRLDEMEIYDDFLRIKLMSEDLLNDAVAAVKDLRMCDRKEVRERMMNVELLISRIENKPTSFFIYVGMPIKGYHRAGDCFYQTCSFKGKCVETVSDTLPEFVGNSFRGVAKEVLGFLSSLVPDTLECKRLIREAYGKRLSPEEERDLECRESIIGCLKYSKVEQDVSFLNVHKKVIENELIERFEESDSIVSHQIYYYDNKEKTVLDFVLNGGAALRLYNLDSGMFFYGCKVSNDDLKRVMMKSFEVICKCSTPLEIARRLRRMKMFDCSADTPRVKMIENGSCFLARDGIPYFEDANQTDVYQSGKRSRNLVRSSVEKRKYGFVLVQEIYLMKSQEEEANEAMSNIEAINMESRGVKRELELLSQPFKIDTIRIPHIGSKTFSDAVVKLCVKLISEDSSVVVRLRKGYGDSFNSHIEFIERGETKSSFEDRQKISLKLRDALIGEEYVKSRYGVDVRVVAKEQDMEVTYTRKEKEEALIETNRWERCEKSLDVVLDKIIRDIYILDVLKEAYTGKEMSYVLGGINTGFVKELQRMKNQGLSRMVSYFLNFYDLEKATLRGVYSARRYVEALDEFLEKLDTMLLYERQAKISSRVRGPEKEIEMSKNDEKLLNRQLKNKTKLKSDCCAIWKNLAGPTQNEISGVYTEMEVVLSKCYIDLEKLNEKGEKRKEELKKAIQKEFESVTAKIDKFLDLFFEVLLLDSLSKFDANAKARYLGKSFCKELEDEKAKINGILWPNCNIYPKVERNSVTGQIICRICLKTGLKYETNCIIRYLLSEESSFDILSSMVEYSRAIREAKRVIRRMNKDRGWREDSKVIEEKNVADEKREKDIVDWYDQLDEETRDYEVASVLDSSGPSTFERTGSNVSTHSECSSFNQDGDESDFEDDDNEEVLGFILDHGIDNHGQEEEL</sequence>
<dbReference type="InterPro" id="IPR007099">
    <property type="entry name" value="RNA-dir_pol_NSvirus"/>
</dbReference>
<evidence type="ECO:0000313" key="3">
    <source>
        <dbReference type="EMBL" id="APG79315.1"/>
    </source>
</evidence>
<dbReference type="PROSITE" id="PS50525">
    <property type="entry name" value="RDRP_SSRNA_NEG_SEG"/>
    <property type="match status" value="1"/>
</dbReference>
<feature type="region of interest" description="Disordered" evidence="1">
    <location>
        <begin position="4032"/>
        <end position="4064"/>
    </location>
</feature>